<accession>A0A843VJX2</accession>
<evidence type="ECO:0000259" key="2">
    <source>
        <dbReference type="Pfam" id="PF20167"/>
    </source>
</evidence>
<organism evidence="3 4">
    <name type="scientific">Colocasia esculenta</name>
    <name type="common">Wild taro</name>
    <name type="synonym">Arum esculentum</name>
    <dbReference type="NCBI Taxonomy" id="4460"/>
    <lineage>
        <taxon>Eukaryota</taxon>
        <taxon>Viridiplantae</taxon>
        <taxon>Streptophyta</taxon>
        <taxon>Embryophyta</taxon>
        <taxon>Tracheophyta</taxon>
        <taxon>Spermatophyta</taxon>
        <taxon>Magnoliopsida</taxon>
        <taxon>Liliopsida</taxon>
        <taxon>Araceae</taxon>
        <taxon>Aroideae</taxon>
        <taxon>Colocasieae</taxon>
        <taxon>Colocasia</taxon>
    </lineage>
</organism>
<feature type="compositionally biased region" description="Low complexity" evidence="1">
    <location>
        <begin position="641"/>
        <end position="687"/>
    </location>
</feature>
<feature type="compositionally biased region" description="Low complexity" evidence="1">
    <location>
        <begin position="763"/>
        <end position="772"/>
    </location>
</feature>
<feature type="region of interest" description="Disordered" evidence="1">
    <location>
        <begin position="370"/>
        <end position="454"/>
    </location>
</feature>
<feature type="compositionally biased region" description="Low complexity" evidence="1">
    <location>
        <begin position="545"/>
        <end position="561"/>
    </location>
</feature>
<dbReference type="Proteomes" id="UP000652761">
    <property type="component" value="Unassembled WGS sequence"/>
</dbReference>
<comment type="caution">
    <text evidence="3">The sequence shown here is derived from an EMBL/GenBank/DDBJ whole genome shotgun (WGS) entry which is preliminary data.</text>
</comment>
<feature type="compositionally biased region" description="Pro residues" evidence="1">
    <location>
        <begin position="604"/>
        <end position="631"/>
    </location>
</feature>
<feature type="region of interest" description="Disordered" evidence="1">
    <location>
        <begin position="532"/>
        <end position="710"/>
    </location>
</feature>
<protein>
    <recommendedName>
        <fullName evidence="2">Putative plant transposon protein domain-containing protein</fullName>
    </recommendedName>
</protein>
<dbReference type="EMBL" id="NMUH01002305">
    <property type="protein sequence ID" value="MQL99152.1"/>
    <property type="molecule type" value="Genomic_DNA"/>
</dbReference>
<proteinExistence type="predicted"/>
<evidence type="ECO:0000313" key="3">
    <source>
        <dbReference type="EMBL" id="MQL99152.1"/>
    </source>
</evidence>
<dbReference type="Pfam" id="PF20167">
    <property type="entry name" value="Transposase_32"/>
    <property type="match status" value="1"/>
</dbReference>
<name>A0A843VJX2_COLES</name>
<dbReference type="AlphaFoldDB" id="A0A843VJX2"/>
<keyword evidence="4" id="KW-1185">Reference proteome</keyword>
<reference evidence="3" key="1">
    <citation type="submission" date="2017-07" db="EMBL/GenBank/DDBJ databases">
        <title>Taro Niue Genome Assembly and Annotation.</title>
        <authorList>
            <person name="Atibalentja N."/>
            <person name="Keating K."/>
            <person name="Fields C.J."/>
        </authorList>
    </citation>
    <scope>NUCLEOTIDE SEQUENCE</scope>
    <source>
        <strain evidence="3">Niue_2</strain>
        <tissue evidence="3">Leaf</tissue>
    </source>
</reference>
<feature type="domain" description="Putative plant transposon protein" evidence="2">
    <location>
        <begin position="10"/>
        <end position="188"/>
    </location>
</feature>
<evidence type="ECO:0000256" key="1">
    <source>
        <dbReference type="SAM" id="MobiDB-lite"/>
    </source>
</evidence>
<dbReference type="InterPro" id="IPR046796">
    <property type="entry name" value="Transposase_32_dom"/>
</dbReference>
<feature type="compositionally biased region" description="Basic and acidic residues" evidence="1">
    <location>
        <begin position="383"/>
        <end position="396"/>
    </location>
</feature>
<sequence length="1128" mass="123950">MSSVVDLINQMQWTEITTFSEVSYLDLVKAFFVCMKTEEDGSLVSSVKGIMIRIDPELLKMLFNVKSSGFSGVHTVDAQVKGLGIIGPGFKLRDGKIDINQLSAFNRLLHFIVCQILVPRSATFSSCTKADSDMMYWAIQNKEINMAAVIMERMKFARDQIWDTKSKFNVSLPYAHLLTKIFKHFGVDLSGAVVEKMGQAIRSRNLKKSGFSEENGVWSKASVAEGEAIIGDTSVVHQEMGSVDMIPDLSVESISAPAVGVAESSGPSIAEVQSESAVEEERREELDILLEDIVPVENPLPSTVVASILSDIIDSIPFNSSAPEACGSVAEEAVASGHFDVQMEDVPVELEHPDGQGDSVLADAPIQGEQVSNEEEAPAQGEQSKDNEAEEGDHLDQPVGSAPENDNIPRGSEDVREGDTASFSSSDDDEPSPASEAQNKGKEVESEIPMLSNTPFERPVKQKIIINLKPVIERLDAQGQILCSLQADTNSIFMSQASVSKELASVRNAMKWFNKEMGTMKEMLEKIMKVVGDHIPPPPADQAQESGPSGPASEAAAAAAAEPEEVGPEVPADQVAGPPGPSKQGSGPLVSESVQIEVEEFLAPKPPAPSSPSHTPIPPSPPSAPTAPPAPQTFKKPQSRPISSPTPFPSQSTSTTASSTSIPSPSPIHEAPQASSAGASSSSSGPSLRPVDDLPTSSHSFLHPTPPPSFITIIPERAQLNSPFMEKIKDEFEEGILRSVLKVGEHIHRANPSSPAPKKKKLTSTSSSSSDPKYPPLWFSLTVDNKHNPLYREYLSKVVFATIINLPFQNLTDHLNTILPYTSLSNSEKSKIFSLTHSKSEEQWGKSHKDLLKKFILAKSARFPPRDHSLTLSEWFRMYHQELWAPFIQNEIKMVRHYVLFNNYRYVHRLPDVQLCQFKRAISALSPDISHTSDVQGHVSAEVLAPILSECERLTSSEWSKFYPLSAQQLFDINEAQAREGKPAISPATFLDMNSIHLVNDPFKVWEERYKVYVALHKALRDNHNHYPVTMDQFLSCASFGTRRFLKMNMEKDAYAALHYQHLDLHLKRMASTMGPSYSIPFGVFKTHFEEQEAHAWETISHFASLLSPAFYLHNDFVISISISIELS</sequence>
<gene>
    <name evidence="3" type="ORF">Taro_031876</name>
</gene>
<feature type="region of interest" description="Disordered" evidence="1">
    <location>
        <begin position="748"/>
        <end position="772"/>
    </location>
</feature>
<evidence type="ECO:0000313" key="4">
    <source>
        <dbReference type="Proteomes" id="UP000652761"/>
    </source>
</evidence>